<proteinExistence type="inferred from homology"/>
<dbReference type="InterPro" id="IPR008928">
    <property type="entry name" value="6-hairpin_glycosidase_sf"/>
</dbReference>
<reference evidence="6" key="1">
    <citation type="submission" date="2020-12" db="UniProtKB">
        <authorList>
            <consortium name="WormBaseParasite"/>
        </authorList>
    </citation>
    <scope>IDENTIFICATION</scope>
    <source>
        <strain evidence="6">MHco3</strain>
    </source>
</reference>
<dbReference type="Proteomes" id="UP000025227">
    <property type="component" value="Unplaced"/>
</dbReference>
<protein>
    <recommendedName>
        <fullName evidence="3 4">Trehalase</fullName>
        <ecNumber evidence="2 4">3.2.1.28</ecNumber>
    </recommendedName>
    <alternativeName>
        <fullName evidence="4">Alpha-trehalose glucohydrolase</fullName>
    </alternativeName>
</protein>
<organism evidence="5 6">
    <name type="scientific">Haemonchus contortus</name>
    <name type="common">Barber pole worm</name>
    <dbReference type="NCBI Taxonomy" id="6289"/>
    <lineage>
        <taxon>Eukaryota</taxon>
        <taxon>Metazoa</taxon>
        <taxon>Ecdysozoa</taxon>
        <taxon>Nematoda</taxon>
        <taxon>Chromadorea</taxon>
        <taxon>Rhabditida</taxon>
        <taxon>Rhabditina</taxon>
        <taxon>Rhabditomorpha</taxon>
        <taxon>Strongyloidea</taxon>
        <taxon>Trichostrongylidae</taxon>
        <taxon>Haemonchus</taxon>
    </lineage>
</organism>
<evidence type="ECO:0000256" key="3">
    <source>
        <dbReference type="ARBA" id="ARBA00019905"/>
    </source>
</evidence>
<dbReference type="PANTHER" id="PTHR23403:SF24">
    <property type="entry name" value="TREHALASE"/>
    <property type="match status" value="1"/>
</dbReference>
<comment type="similarity">
    <text evidence="1 4">Belongs to the glycosyl hydrolase 37 family.</text>
</comment>
<comment type="catalytic activity">
    <reaction evidence="4">
        <text>alpha,alpha-trehalose + H2O = alpha-D-glucose + beta-D-glucose</text>
        <dbReference type="Rhea" id="RHEA:32675"/>
        <dbReference type="ChEBI" id="CHEBI:15377"/>
        <dbReference type="ChEBI" id="CHEBI:15903"/>
        <dbReference type="ChEBI" id="CHEBI:16551"/>
        <dbReference type="ChEBI" id="CHEBI:17925"/>
        <dbReference type="EC" id="3.2.1.28"/>
    </reaction>
</comment>
<dbReference type="EC" id="3.2.1.28" evidence="2 4"/>
<dbReference type="GO" id="GO:0004555">
    <property type="term" value="F:alpha,alpha-trehalase activity"/>
    <property type="evidence" value="ECO:0007669"/>
    <property type="project" value="UniProtKB-EC"/>
</dbReference>
<dbReference type="Gene3D" id="1.50.10.10">
    <property type="match status" value="1"/>
</dbReference>
<dbReference type="Pfam" id="PF01204">
    <property type="entry name" value="Trehalase"/>
    <property type="match status" value="1"/>
</dbReference>
<dbReference type="InterPro" id="IPR012341">
    <property type="entry name" value="6hp_glycosidase-like_sf"/>
</dbReference>
<sequence>MAVWPLHRSSSLLEAAPPSFLVIRRLTGSALKNQKTPLKGRLCIMGMIYGGSQRMKAVRILTLPYSYQIRQRRGFAQHTQELSSPKSELLIFAMKKKIFCEGSLLDTVQRSNIYSDCKHFVDMSLKHDAETTLVRWEALRSAGPVTPDRLREFITEFFNEPENELVECEPEDWDPTNDGFHYIKDPNYRSFAFALHRRWPALHRTISENVKVRPERYSIISVPNPFVIPGGRFREIYYWDSFFIIRGLMVSGMYKTVRGMIENMQHLIEEYGFVPNGNRIYYLNRSQPPMLTWCVHEYFTATNDVAFLEQLMPTLEKELTFFRTNRSIVMDGWPGHLYRYHVVVDGPRPESYCADLKSAAHLYDEGEKQKLWGDIAAAAESGRDFSSRWFSQSGPMAGRFEGTRTSEIIPVDLNAIICGNLLLMRDFYDALGDIDGSKRCAQEADLLKQTIHQVLWNESAGCWFDYDITTGQHLRMFSDTNFFPLYTKSTHPDFDSDAIVEYLRKTGVLEFPGGVPTSLIATGQQWDFPNAFAPTEWILIEGLRLCGQEEIALQIAEKWIRKNFNMWRASGGTMYEKYNVVSACYKIVGGGGEYEMQEGFGWSNAVMLDLLKTYGHELQWTPADECRHKCICLWQ</sequence>
<dbReference type="SUPFAM" id="SSF48208">
    <property type="entry name" value="Six-hairpin glycosidases"/>
    <property type="match status" value="1"/>
</dbReference>
<accession>A0A7I4YIE2</accession>
<keyword evidence="4" id="KW-0378">Hydrolase</keyword>
<dbReference type="GO" id="GO:0005993">
    <property type="term" value="P:trehalose catabolic process"/>
    <property type="evidence" value="ECO:0007669"/>
    <property type="project" value="TreeGrafter"/>
</dbReference>
<evidence type="ECO:0000256" key="4">
    <source>
        <dbReference type="RuleBase" id="RU361180"/>
    </source>
</evidence>
<dbReference type="OrthoDB" id="3542292at2759"/>
<evidence type="ECO:0000256" key="2">
    <source>
        <dbReference type="ARBA" id="ARBA00012757"/>
    </source>
</evidence>
<evidence type="ECO:0000313" key="6">
    <source>
        <dbReference type="WBParaSite" id="HCON_00096700-00001"/>
    </source>
</evidence>
<evidence type="ECO:0000256" key="1">
    <source>
        <dbReference type="ARBA" id="ARBA00005615"/>
    </source>
</evidence>
<dbReference type="WBParaSite" id="HCON_00096700-00001">
    <property type="protein sequence ID" value="HCON_00096700-00001"/>
    <property type="gene ID" value="HCON_00096700"/>
</dbReference>
<keyword evidence="5" id="KW-1185">Reference proteome</keyword>
<name>A0A7I4YIE2_HAECO</name>
<dbReference type="AlphaFoldDB" id="A0A7I4YIE2"/>
<dbReference type="PRINTS" id="PR00744">
    <property type="entry name" value="GLHYDRLASE37"/>
</dbReference>
<keyword evidence="4" id="KW-0326">Glycosidase</keyword>
<evidence type="ECO:0000313" key="5">
    <source>
        <dbReference type="Proteomes" id="UP000025227"/>
    </source>
</evidence>
<dbReference type="PANTHER" id="PTHR23403">
    <property type="entry name" value="TREHALASE"/>
    <property type="match status" value="1"/>
</dbReference>
<dbReference type="OMA" id="AGCWFDY"/>
<dbReference type="InterPro" id="IPR001661">
    <property type="entry name" value="Glyco_hydro_37"/>
</dbReference>